<evidence type="ECO:0000313" key="6">
    <source>
        <dbReference type="Proteomes" id="UP000295764"/>
    </source>
</evidence>
<proteinExistence type="predicted"/>
<dbReference type="InterPro" id="IPR050109">
    <property type="entry name" value="HTH-type_TetR-like_transc_reg"/>
</dbReference>
<dbReference type="PANTHER" id="PTHR30055">
    <property type="entry name" value="HTH-TYPE TRANSCRIPTIONAL REGULATOR RUTR"/>
    <property type="match status" value="1"/>
</dbReference>
<keyword evidence="2" id="KW-0238">DNA-binding</keyword>
<evidence type="ECO:0000256" key="2">
    <source>
        <dbReference type="ARBA" id="ARBA00023125"/>
    </source>
</evidence>
<dbReference type="Proteomes" id="UP000295764">
    <property type="component" value="Unassembled WGS sequence"/>
</dbReference>
<organism evidence="5 6">
    <name type="scientific">Curtobacterium flaccumfaciens</name>
    <dbReference type="NCBI Taxonomy" id="2035"/>
    <lineage>
        <taxon>Bacteria</taxon>
        <taxon>Bacillati</taxon>
        <taxon>Actinomycetota</taxon>
        <taxon>Actinomycetes</taxon>
        <taxon>Micrococcales</taxon>
        <taxon>Microbacteriaceae</taxon>
        <taxon>Curtobacterium</taxon>
    </lineage>
</organism>
<dbReference type="RefSeq" id="WP_083414123.1">
    <property type="nucleotide sequence ID" value="NZ_SNVW01000020.1"/>
</dbReference>
<sequence>MAPASSPSAAALRRRSQIIHATIAVIADVGYARCSFAEIARRGGLSSTRLISYHFDDRDALMRAVASTIVDDLAVAVTTAMRRATSPRDAVHAYLRANVAFADTHRPEVITLAALLFAGSLPADGGDVDATQQTIASLIAAGVEEGEFSGVDPVIAADVLQRTVEGVFLRLHRAPDADLSDLGDGLVAFFDSGLGTMDHDRAARESF</sequence>
<evidence type="ECO:0000313" key="5">
    <source>
        <dbReference type="EMBL" id="TDN41441.1"/>
    </source>
</evidence>
<dbReference type="GO" id="GO:0000976">
    <property type="term" value="F:transcription cis-regulatory region binding"/>
    <property type="evidence" value="ECO:0007669"/>
    <property type="project" value="TreeGrafter"/>
</dbReference>
<accession>A0A4R6DAJ3</accession>
<dbReference type="AlphaFoldDB" id="A0A4R6DAJ3"/>
<dbReference type="Gene3D" id="1.10.10.60">
    <property type="entry name" value="Homeodomain-like"/>
    <property type="match status" value="1"/>
</dbReference>
<dbReference type="GO" id="GO:0003700">
    <property type="term" value="F:DNA-binding transcription factor activity"/>
    <property type="evidence" value="ECO:0007669"/>
    <property type="project" value="TreeGrafter"/>
</dbReference>
<keyword evidence="3" id="KW-0804">Transcription</keyword>
<dbReference type="SUPFAM" id="SSF48498">
    <property type="entry name" value="Tetracyclin repressor-like, C-terminal domain"/>
    <property type="match status" value="1"/>
</dbReference>
<dbReference type="EMBL" id="SNVW01000020">
    <property type="protein sequence ID" value="TDN41441.1"/>
    <property type="molecule type" value="Genomic_DNA"/>
</dbReference>
<evidence type="ECO:0000259" key="4">
    <source>
        <dbReference type="Pfam" id="PF00440"/>
    </source>
</evidence>
<dbReference type="Gene3D" id="1.10.357.10">
    <property type="entry name" value="Tetracycline Repressor, domain 2"/>
    <property type="match status" value="1"/>
</dbReference>
<feature type="domain" description="HTH tetR-type" evidence="4">
    <location>
        <begin position="18"/>
        <end position="65"/>
    </location>
</feature>
<name>A0A4R6DAJ3_9MICO</name>
<keyword evidence="1" id="KW-0805">Transcription regulation</keyword>
<evidence type="ECO:0000256" key="1">
    <source>
        <dbReference type="ARBA" id="ARBA00023015"/>
    </source>
</evidence>
<evidence type="ECO:0000256" key="3">
    <source>
        <dbReference type="ARBA" id="ARBA00023163"/>
    </source>
</evidence>
<dbReference type="Pfam" id="PF00440">
    <property type="entry name" value="TetR_N"/>
    <property type="match status" value="1"/>
</dbReference>
<reference evidence="5 6" key="1">
    <citation type="submission" date="2019-03" db="EMBL/GenBank/DDBJ databases">
        <title>Genomic analyses of the natural microbiome of Caenorhabditis elegans.</title>
        <authorList>
            <person name="Samuel B."/>
        </authorList>
    </citation>
    <scope>NUCLEOTIDE SEQUENCE [LARGE SCALE GENOMIC DNA]</scope>
    <source>
        <strain evidence="5 6">JUb65</strain>
    </source>
</reference>
<dbReference type="PANTHER" id="PTHR30055:SF234">
    <property type="entry name" value="HTH-TYPE TRANSCRIPTIONAL REGULATOR BETI"/>
    <property type="match status" value="1"/>
</dbReference>
<gene>
    <name evidence="5" type="ORF">EDF64_12016</name>
</gene>
<dbReference type="OrthoDB" id="9806334at2"/>
<dbReference type="InterPro" id="IPR001647">
    <property type="entry name" value="HTH_TetR"/>
</dbReference>
<comment type="caution">
    <text evidence="5">The sequence shown here is derived from an EMBL/GenBank/DDBJ whole genome shotgun (WGS) entry which is preliminary data.</text>
</comment>
<dbReference type="InterPro" id="IPR009057">
    <property type="entry name" value="Homeodomain-like_sf"/>
</dbReference>
<dbReference type="SUPFAM" id="SSF46689">
    <property type="entry name" value="Homeodomain-like"/>
    <property type="match status" value="1"/>
</dbReference>
<protein>
    <submittedName>
        <fullName evidence="5">TetR family transcriptional regulator</fullName>
    </submittedName>
</protein>
<dbReference type="InterPro" id="IPR036271">
    <property type="entry name" value="Tet_transcr_reg_TetR-rel_C_sf"/>
</dbReference>